<dbReference type="EMBL" id="JARKIK010000093">
    <property type="protein sequence ID" value="KAK8722831.1"/>
    <property type="molecule type" value="Genomic_DNA"/>
</dbReference>
<evidence type="ECO:0000313" key="2">
    <source>
        <dbReference type="EMBL" id="KAK8722831.1"/>
    </source>
</evidence>
<dbReference type="InterPro" id="IPR027974">
    <property type="entry name" value="DUF4470"/>
</dbReference>
<protein>
    <recommendedName>
        <fullName evidence="1">DUF4470 domain-containing protein</fullName>
    </recommendedName>
</protein>
<evidence type="ECO:0000259" key="1">
    <source>
        <dbReference type="Pfam" id="PF14737"/>
    </source>
</evidence>
<evidence type="ECO:0000313" key="3">
    <source>
        <dbReference type="Proteomes" id="UP001445076"/>
    </source>
</evidence>
<gene>
    <name evidence="2" type="ORF">OTU49_012071</name>
</gene>
<keyword evidence="3" id="KW-1185">Reference proteome</keyword>
<dbReference type="GO" id="GO:0044458">
    <property type="term" value="P:motile cilium assembly"/>
    <property type="evidence" value="ECO:0007669"/>
    <property type="project" value="TreeGrafter"/>
</dbReference>
<feature type="non-terminal residue" evidence="2">
    <location>
        <position position="1"/>
    </location>
</feature>
<name>A0AAW0W0W7_CHEQU</name>
<proteinExistence type="predicted"/>
<dbReference type="Proteomes" id="UP001445076">
    <property type="component" value="Unassembled WGS sequence"/>
</dbReference>
<dbReference type="AlphaFoldDB" id="A0AAW0W0W7"/>
<dbReference type="GO" id="GO:0070286">
    <property type="term" value="P:axonemal dynein complex assembly"/>
    <property type="evidence" value="ECO:0007669"/>
    <property type="project" value="InterPro"/>
</dbReference>
<comment type="caution">
    <text evidence="2">The sequence shown here is derived from an EMBL/GenBank/DDBJ whole genome shotgun (WGS) entry which is preliminary data.</text>
</comment>
<dbReference type="PANTHER" id="PTHR22118">
    <property type="entry name" value="DYNEIN ASSEMBLY FACTOR 3, AXONEMAL"/>
    <property type="match status" value="1"/>
</dbReference>
<dbReference type="InterPro" id="IPR039304">
    <property type="entry name" value="DNAAF3"/>
</dbReference>
<reference evidence="2 3" key="1">
    <citation type="journal article" date="2024" name="BMC Genomics">
        <title>Genome assembly of redclaw crayfish (Cherax quadricarinatus) provides insights into its immune adaptation and hypoxia tolerance.</title>
        <authorList>
            <person name="Liu Z."/>
            <person name="Zheng J."/>
            <person name="Li H."/>
            <person name="Fang K."/>
            <person name="Wang S."/>
            <person name="He J."/>
            <person name="Zhou D."/>
            <person name="Weng S."/>
            <person name="Chi M."/>
            <person name="Gu Z."/>
            <person name="He J."/>
            <person name="Li F."/>
            <person name="Wang M."/>
        </authorList>
    </citation>
    <scope>NUCLEOTIDE SEQUENCE [LARGE SCALE GENOMIC DNA]</scope>
    <source>
        <strain evidence="2">ZL_2023a</strain>
    </source>
</reference>
<dbReference type="PANTHER" id="PTHR22118:SF14">
    <property type="entry name" value="DYNEIN AXONEMAL ASSEMBLY FACTOR 3"/>
    <property type="match status" value="1"/>
</dbReference>
<feature type="domain" description="DUF4470" evidence="1">
    <location>
        <begin position="7"/>
        <end position="106"/>
    </location>
</feature>
<accession>A0AAW0W0W7</accession>
<dbReference type="Pfam" id="PF14737">
    <property type="entry name" value="DUF4470"/>
    <property type="match status" value="1"/>
</dbReference>
<organism evidence="2 3">
    <name type="scientific">Cherax quadricarinatus</name>
    <name type="common">Australian red claw crayfish</name>
    <dbReference type="NCBI Taxonomy" id="27406"/>
    <lineage>
        <taxon>Eukaryota</taxon>
        <taxon>Metazoa</taxon>
        <taxon>Ecdysozoa</taxon>
        <taxon>Arthropoda</taxon>
        <taxon>Crustacea</taxon>
        <taxon>Multicrustacea</taxon>
        <taxon>Malacostraca</taxon>
        <taxon>Eumalacostraca</taxon>
        <taxon>Eucarida</taxon>
        <taxon>Decapoda</taxon>
        <taxon>Pleocyemata</taxon>
        <taxon>Astacidea</taxon>
        <taxon>Parastacoidea</taxon>
        <taxon>Parastacidae</taxon>
        <taxon>Cherax</taxon>
    </lineage>
</organism>
<sequence length="125" mass="14312">GHGLFNWWGFSPPVDLINYIHSEGWCTGGDDVQVVMAGAGDPRHLLLTLARWRSNNSNCRLRVYVLEAQVEVYARLLLLMDASLQEGMGTRERSTLLLDLWANLYLRPNSRSYLELTARRLSMYV</sequence>